<sequence length="455" mass="50401">MTASSLLSHTNGSKPKPHILACASPITGHTLPIVNIVDQLIQRGYSVTFLAGWDFKDRIESIGATFVGLAPFDMVAFQKERSSCGSWHARANFAIRAFCIEPVRGRKDALYAALEQAREAHPEKELVILTETFFLGDQPLFLGAELPRGFRRRPRSVNIHAVPYMIESQDMAPMGWGLVPEKTEEGRQFHRSLWEELRTKTFAEVIALQEKNLRDLGGVRAKADLPFTVVSVSADVTLQLCPPSLEFGISDLHPRVRFAGALKGRDLNKEFEYPSFWPDVTRGDRKVIVVTQGTVAVEYRHLLIPALNALAHRRDILVIAILGKRGACLPADVTIPPNTHVIDYLPYNAILPHAAVFVMNAGYGGVIQGMLHGVPMVLAGGTEDKPEVAARAEHAGIAVNLRTGKPEEEHIAQAVNLVLRHGRFKRRVMEVRQENEAMKTIDLIESTILKMAEAE</sequence>
<accession>A0A9P7MUC7</accession>
<dbReference type="EMBL" id="SRPS01000075">
    <property type="protein sequence ID" value="KAG5970531.1"/>
    <property type="molecule type" value="Genomic_DNA"/>
</dbReference>
<evidence type="ECO:0000313" key="2">
    <source>
        <dbReference type="EMBL" id="KAG5966788.1"/>
    </source>
</evidence>
<protein>
    <recommendedName>
        <fullName evidence="6">N-glycosyltransferase</fullName>
    </recommendedName>
</protein>
<evidence type="ECO:0000313" key="3">
    <source>
        <dbReference type="EMBL" id="KAG5970531.1"/>
    </source>
</evidence>
<evidence type="ECO:0000256" key="1">
    <source>
        <dbReference type="ARBA" id="ARBA00022679"/>
    </source>
</evidence>
<organism evidence="3 5">
    <name type="scientific">Claviceps arundinis</name>
    <dbReference type="NCBI Taxonomy" id="1623583"/>
    <lineage>
        <taxon>Eukaryota</taxon>
        <taxon>Fungi</taxon>
        <taxon>Dikarya</taxon>
        <taxon>Ascomycota</taxon>
        <taxon>Pezizomycotina</taxon>
        <taxon>Sordariomycetes</taxon>
        <taxon>Hypocreomycetidae</taxon>
        <taxon>Hypocreales</taxon>
        <taxon>Clavicipitaceae</taxon>
        <taxon>Claviceps</taxon>
    </lineage>
</organism>
<comment type="caution">
    <text evidence="3">The sequence shown here is derived from an EMBL/GenBank/DDBJ whole genome shotgun (WGS) entry which is preliminary data.</text>
</comment>
<dbReference type="EMBL" id="SRPR01000017">
    <property type="protein sequence ID" value="KAG5966788.1"/>
    <property type="molecule type" value="Genomic_DNA"/>
</dbReference>
<gene>
    <name evidence="3" type="ORF">E4U56_007590</name>
    <name evidence="2" type="ORF">E4U57_001794</name>
</gene>
<evidence type="ECO:0008006" key="6">
    <source>
        <dbReference type="Google" id="ProtNLM"/>
    </source>
</evidence>
<dbReference type="OrthoDB" id="5835829at2759"/>
<proteinExistence type="predicted"/>
<dbReference type="PANTHER" id="PTHR21015:SF22">
    <property type="entry name" value="GLYCOSYLTRANSFERASE"/>
    <property type="match status" value="1"/>
</dbReference>
<evidence type="ECO:0000313" key="4">
    <source>
        <dbReference type="Proteomes" id="UP000742024"/>
    </source>
</evidence>
<dbReference type="CDD" id="cd03784">
    <property type="entry name" value="GT1_Gtf-like"/>
    <property type="match status" value="1"/>
</dbReference>
<dbReference type="GO" id="GO:0008194">
    <property type="term" value="F:UDP-glycosyltransferase activity"/>
    <property type="evidence" value="ECO:0007669"/>
    <property type="project" value="InterPro"/>
</dbReference>
<dbReference type="Pfam" id="PF00201">
    <property type="entry name" value="UDPGT"/>
    <property type="match status" value="1"/>
</dbReference>
<dbReference type="AlphaFoldDB" id="A0A9P7MUC7"/>
<evidence type="ECO:0000313" key="5">
    <source>
        <dbReference type="Proteomes" id="UP000784919"/>
    </source>
</evidence>
<dbReference type="Proteomes" id="UP000784919">
    <property type="component" value="Unassembled WGS sequence"/>
</dbReference>
<reference evidence="3 4" key="1">
    <citation type="journal article" date="2020" name="bioRxiv">
        <title>Whole genome comparisons of ergot fungi reveals the divergence and evolution of species within the genus Claviceps are the result of varying mechanisms driving genome evolution and host range expansion.</title>
        <authorList>
            <person name="Wyka S.A."/>
            <person name="Mondo S.J."/>
            <person name="Liu M."/>
            <person name="Dettman J."/>
            <person name="Nalam V."/>
            <person name="Broders K.D."/>
        </authorList>
    </citation>
    <scope>NUCLEOTIDE SEQUENCE</scope>
    <source>
        <strain evidence="3">CCC 1102</strain>
        <strain evidence="2 4">LM583</strain>
    </source>
</reference>
<dbReference type="SUPFAM" id="SSF53756">
    <property type="entry name" value="UDP-Glycosyltransferase/glycogen phosphorylase"/>
    <property type="match status" value="1"/>
</dbReference>
<dbReference type="Gene3D" id="3.40.50.2000">
    <property type="entry name" value="Glycogen Phosphorylase B"/>
    <property type="match status" value="2"/>
</dbReference>
<dbReference type="PANTHER" id="PTHR21015">
    <property type="entry name" value="UDP-N-ACETYLGLUCOSAMINE--N-ACETYLMURAMYL-(PENTAPEPTIDE) PYROPHOSPHORYL-UNDECAPRENOL N-ACETYLGLUCOSAMINE TRANSFERASE 1"/>
    <property type="match status" value="1"/>
</dbReference>
<dbReference type="Proteomes" id="UP000742024">
    <property type="component" value="Unassembled WGS sequence"/>
</dbReference>
<keyword evidence="1" id="KW-0808">Transferase</keyword>
<keyword evidence="4" id="KW-1185">Reference proteome</keyword>
<name>A0A9P7MUC7_9HYPO</name>
<dbReference type="InterPro" id="IPR002213">
    <property type="entry name" value="UDP_glucos_trans"/>
</dbReference>